<protein>
    <submittedName>
        <fullName evidence="1">Uncharacterized protein</fullName>
    </submittedName>
</protein>
<dbReference type="EMBL" id="CM020619">
    <property type="protein sequence ID" value="KAK1865530.1"/>
    <property type="molecule type" value="Genomic_DNA"/>
</dbReference>
<evidence type="ECO:0000313" key="2">
    <source>
        <dbReference type="Proteomes" id="UP000798662"/>
    </source>
</evidence>
<keyword evidence="2" id="KW-1185">Reference proteome</keyword>
<organism evidence="1 2">
    <name type="scientific">Pyropia yezoensis</name>
    <name type="common">Susabi-nori</name>
    <name type="synonym">Porphyra yezoensis</name>
    <dbReference type="NCBI Taxonomy" id="2788"/>
    <lineage>
        <taxon>Eukaryota</taxon>
        <taxon>Rhodophyta</taxon>
        <taxon>Bangiophyceae</taxon>
        <taxon>Bangiales</taxon>
        <taxon>Bangiaceae</taxon>
        <taxon>Pyropia</taxon>
    </lineage>
</organism>
<reference evidence="1" key="1">
    <citation type="submission" date="2019-11" db="EMBL/GenBank/DDBJ databases">
        <title>Nori genome reveals adaptations in red seaweeds to the harsh intertidal environment.</title>
        <authorList>
            <person name="Wang D."/>
            <person name="Mao Y."/>
        </authorList>
    </citation>
    <scope>NUCLEOTIDE SEQUENCE</scope>
    <source>
        <tissue evidence="1">Gametophyte</tissue>
    </source>
</reference>
<name>A0ACC3C5Q3_PYRYE</name>
<sequence>MDQNEGIILPDKGYRERVERLREEVRIAGASWVVTNRTSRYEIPVESRFKHRLNLMCRRLDLWMRCWTGTSVTLLVDPFSPGVLSRPEGAVAAAATSDTPIPATSATIEAKRTYILDKLDDHRGGHTMSQMREQDSLPRKLCQCCNVAARAAVEAFLESSSRAHVNVHARAWLADTHIDWSGQMEGVVDAMWEAAFVDQAALRVEDGEADEWAQENIAVPQVPANPTAASRKLLVLLFLVARSVLGTCGVLEGVARHIQARLHSSAYWNDYWSKVVGLMAVPPAKNQPYAGWIDGIKDSAMREVTVAEMKTLVRLLSEHPVQQFACIDRSGVERVLSSFCCSINCNLSTHTTMVVRASFDV</sequence>
<comment type="caution">
    <text evidence="1">The sequence shown here is derived from an EMBL/GenBank/DDBJ whole genome shotgun (WGS) entry which is preliminary data.</text>
</comment>
<proteinExistence type="predicted"/>
<gene>
    <name evidence="1" type="ORF">I4F81_008060</name>
</gene>
<accession>A0ACC3C5Q3</accession>
<dbReference type="Proteomes" id="UP000798662">
    <property type="component" value="Chromosome 2"/>
</dbReference>
<evidence type="ECO:0000313" key="1">
    <source>
        <dbReference type="EMBL" id="KAK1865530.1"/>
    </source>
</evidence>